<proteinExistence type="predicted"/>
<keyword evidence="2" id="KW-1185">Reference proteome</keyword>
<evidence type="ECO:0008006" key="3">
    <source>
        <dbReference type="Google" id="ProtNLM"/>
    </source>
</evidence>
<dbReference type="Proteomes" id="UP000708208">
    <property type="component" value="Unassembled WGS sequence"/>
</dbReference>
<reference evidence="1" key="1">
    <citation type="submission" date="2021-06" db="EMBL/GenBank/DDBJ databases">
        <authorList>
            <person name="Hodson N. C."/>
            <person name="Mongue J. A."/>
            <person name="Jaron S. K."/>
        </authorList>
    </citation>
    <scope>NUCLEOTIDE SEQUENCE</scope>
</reference>
<sequence>MPNIYDFTGKRVLVTGGGRGIGLGIVKKFLHYNAT</sequence>
<accession>A0A8J2KUN0</accession>
<name>A0A8J2KUN0_9HEXA</name>
<comment type="caution">
    <text evidence="1">The sequence shown here is derived from an EMBL/GenBank/DDBJ whole genome shotgun (WGS) entry which is preliminary data.</text>
</comment>
<protein>
    <recommendedName>
        <fullName evidence="3">Short-chain dehydrogenase</fullName>
    </recommendedName>
</protein>
<evidence type="ECO:0000313" key="1">
    <source>
        <dbReference type="EMBL" id="CAG7820052.1"/>
    </source>
</evidence>
<organism evidence="1 2">
    <name type="scientific">Allacma fusca</name>
    <dbReference type="NCBI Taxonomy" id="39272"/>
    <lineage>
        <taxon>Eukaryota</taxon>
        <taxon>Metazoa</taxon>
        <taxon>Ecdysozoa</taxon>
        <taxon>Arthropoda</taxon>
        <taxon>Hexapoda</taxon>
        <taxon>Collembola</taxon>
        <taxon>Symphypleona</taxon>
        <taxon>Sminthuridae</taxon>
        <taxon>Allacma</taxon>
    </lineage>
</organism>
<gene>
    <name evidence="1" type="ORF">AFUS01_LOCUS30462</name>
</gene>
<dbReference type="AlphaFoldDB" id="A0A8J2KUN0"/>
<dbReference type="EMBL" id="CAJVCH010468019">
    <property type="protein sequence ID" value="CAG7820052.1"/>
    <property type="molecule type" value="Genomic_DNA"/>
</dbReference>
<evidence type="ECO:0000313" key="2">
    <source>
        <dbReference type="Proteomes" id="UP000708208"/>
    </source>
</evidence>
<feature type="non-terminal residue" evidence="1">
    <location>
        <position position="1"/>
    </location>
</feature>